<dbReference type="EMBL" id="BMAT01012454">
    <property type="protein sequence ID" value="GFR92715.1"/>
    <property type="molecule type" value="Genomic_DNA"/>
</dbReference>
<feature type="region of interest" description="Disordered" evidence="1">
    <location>
        <begin position="66"/>
        <end position="92"/>
    </location>
</feature>
<reference evidence="2 3" key="1">
    <citation type="journal article" date="2021" name="Elife">
        <title>Chloroplast acquisition without the gene transfer in kleptoplastic sea slugs, Plakobranchus ocellatus.</title>
        <authorList>
            <person name="Maeda T."/>
            <person name="Takahashi S."/>
            <person name="Yoshida T."/>
            <person name="Shimamura S."/>
            <person name="Takaki Y."/>
            <person name="Nagai Y."/>
            <person name="Toyoda A."/>
            <person name="Suzuki Y."/>
            <person name="Arimoto A."/>
            <person name="Ishii H."/>
            <person name="Satoh N."/>
            <person name="Nishiyama T."/>
            <person name="Hasebe M."/>
            <person name="Maruyama T."/>
            <person name="Minagawa J."/>
            <person name="Obokata J."/>
            <person name="Shigenobu S."/>
        </authorList>
    </citation>
    <scope>NUCLEOTIDE SEQUENCE [LARGE SCALE GENOMIC DNA]</scope>
</reference>
<sequence>MASIDELTLYEQYLALADKLRIADEDKSKWVCDKVATAVEARNRERELEDRIEKERKEHEIRVLTLKETANHSDNASGGGAATEKPSKKPRFPMFNSLVQDIDVYLENFSRHATAAKWPVNEWPSLLFNLLQGSRSLAVIIERR</sequence>
<evidence type="ECO:0000313" key="2">
    <source>
        <dbReference type="EMBL" id="GFR92715.1"/>
    </source>
</evidence>
<evidence type="ECO:0000256" key="1">
    <source>
        <dbReference type="SAM" id="MobiDB-lite"/>
    </source>
</evidence>
<dbReference type="AlphaFoldDB" id="A0AAV4H7J8"/>
<protein>
    <submittedName>
        <fullName evidence="2">Uncharacterized protein</fullName>
    </submittedName>
</protein>
<gene>
    <name evidence="2" type="ORF">ElyMa_006207600</name>
</gene>
<name>A0AAV4H7J8_9GAST</name>
<proteinExistence type="predicted"/>
<organism evidence="2 3">
    <name type="scientific">Elysia marginata</name>
    <dbReference type="NCBI Taxonomy" id="1093978"/>
    <lineage>
        <taxon>Eukaryota</taxon>
        <taxon>Metazoa</taxon>
        <taxon>Spiralia</taxon>
        <taxon>Lophotrochozoa</taxon>
        <taxon>Mollusca</taxon>
        <taxon>Gastropoda</taxon>
        <taxon>Heterobranchia</taxon>
        <taxon>Euthyneura</taxon>
        <taxon>Panpulmonata</taxon>
        <taxon>Sacoglossa</taxon>
        <taxon>Placobranchoidea</taxon>
        <taxon>Plakobranchidae</taxon>
        <taxon>Elysia</taxon>
    </lineage>
</organism>
<keyword evidence="3" id="KW-1185">Reference proteome</keyword>
<accession>A0AAV4H7J8</accession>
<comment type="caution">
    <text evidence="2">The sequence shown here is derived from an EMBL/GenBank/DDBJ whole genome shotgun (WGS) entry which is preliminary data.</text>
</comment>
<dbReference type="Proteomes" id="UP000762676">
    <property type="component" value="Unassembled WGS sequence"/>
</dbReference>
<evidence type="ECO:0000313" key="3">
    <source>
        <dbReference type="Proteomes" id="UP000762676"/>
    </source>
</evidence>